<dbReference type="RefSeq" id="XP_053025399.1">
    <property type="nucleotide sequence ID" value="XM_053161454.1"/>
</dbReference>
<reference evidence="3" key="1">
    <citation type="submission" date="2022-10" db="EMBL/GenBank/DDBJ databases">
        <title>Puccinia triticina Genome sequencing and assembly.</title>
        <authorList>
            <person name="Li C."/>
        </authorList>
    </citation>
    <scope>NUCLEOTIDE SEQUENCE</scope>
    <source>
        <strain evidence="3">Pt15</strain>
    </source>
</reference>
<proteinExistence type="predicted"/>
<feature type="chain" id="PRO_5045229299" evidence="2">
    <location>
        <begin position="24"/>
        <end position="206"/>
    </location>
</feature>
<protein>
    <submittedName>
        <fullName evidence="3">Uncharacterized protein</fullName>
    </submittedName>
</protein>
<dbReference type="EMBL" id="CP110431">
    <property type="protein sequence ID" value="WAQ89844.1"/>
    <property type="molecule type" value="Genomic_DNA"/>
</dbReference>
<name>A0ABY7CZ05_9BASI</name>
<feature type="region of interest" description="Disordered" evidence="1">
    <location>
        <begin position="62"/>
        <end position="100"/>
    </location>
</feature>
<evidence type="ECO:0000313" key="4">
    <source>
        <dbReference type="Proteomes" id="UP001164743"/>
    </source>
</evidence>
<feature type="signal peptide" evidence="2">
    <location>
        <begin position="1"/>
        <end position="23"/>
    </location>
</feature>
<dbReference type="GeneID" id="77802349"/>
<keyword evidence="2" id="KW-0732">Signal</keyword>
<organism evidence="3 4">
    <name type="scientific">Puccinia triticina</name>
    <dbReference type="NCBI Taxonomy" id="208348"/>
    <lineage>
        <taxon>Eukaryota</taxon>
        <taxon>Fungi</taxon>
        <taxon>Dikarya</taxon>
        <taxon>Basidiomycota</taxon>
        <taxon>Pucciniomycotina</taxon>
        <taxon>Pucciniomycetes</taxon>
        <taxon>Pucciniales</taxon>
        <taxon>Pucciniaceae</taxon>
        <taxon>Puccinia</taxon>
    </lineage>
</organism>
<evidence type="ECO:0000256" key="2">
    <source>
        <dbReference type="SAM" id="SignalP"/>
    </source>
</evidence>
<dbReference type="Proteomes" id="UP001164743">
    <property type="component" value="Chromosome 11A"/>
</dbReference>
<feature type="compositionally biased region" description="Basic and acidic residues" evidence="1">
    <location>
        <begin position="62"/>
        <end position="74"/>
    </location>
</feature>
<sequence length="206" mass="22237">MPFKCISVSALIVVLAFANVALGTPIPNHLNGAPNDAHFAASSHESMGLAQHQERSLGLVARDQDAGSKAKEADAGAAKQANGQVANKDNNKENGADQNRSATRYIAAPGSNQMSIPVAPAGYNLFAQSINQLGTQNGYFLSDVLLERTLIDFPEDFLSTIIILFRLLAEFYPTQLASWVPSVIERLPPKVATMPDKERFLLAFKQ</sequence>
<keyword evidence="4" id="KW-1185">Reference proteome</keyword>
<gene>
    <name evidence="3" type="ORF">PtA15_11A536</name>
</gene>
<evidence type="ECO:0000256" key="1">
    <source>
        <dbReference type="SAM" id="MobiDB-lite"/>
    </source>
</evidence>
<evidence type="ECO:0000313" key="3">
    <source>
        <dbReference type="EMBL" id="WAQ89844.1"/>
    </source>
</evidence>
<accession>A0ABY7CZ05</accession>